<reference evidence="11 12" key="1">
    <citation type="submission" date="2021-01" db="EMBL/GenBank/DDBJ databases">
        <title>WGS of actinomycetes isolated from Thailand.</title>
        <authorList>
            <person name="Thawai C."/>
        </authorList>
    </citation>
    <scope>NUCLEOTIDE SEQUENCE [LARGE SCALE GENOMIC DNA]</scope>
    <source>
        <strain evidence="11 12">CA3R110</strain>
    </source>
</reference>
<dbReference type="PANTHER" id="PTHR24421">
    <property type="entry name" value="NITRATE/NITRITE SENSOR PROTEIN NARX-RELATED"/>
    <property type="match status" value="1"/>
</dbReference>
<keyword evidence="6 11" id="KW-0418">Kinase</keyword>
<evidence type="ECO:0000256" key="4">
    <source>
        <dbReference type="ARBA" id="ARBA00022679"/>
    </source>
</evidence>
<keyword evidence="9" id="KW-0472">Membrane</keyword>
<keyword evidence="4" id="KW-0808">Transferase</keyword>
<evidence type="ECO:0000256" key="9">
    <source>
        <dbReference type="SAM" id="Phobius"/>
    </source>
</evidence>
<organism evidence="11 12">
    <name type="scientific">Streptomyces endocoffeicus</name>
    <dbReference type="NCBI Taxonomy" id="2898945"/>
    <lineage>
        <taxon>Bacteria</taxon>
        <taxon>Bacillati</taxon>
        <taxon>Actinomycetota</taxon>
        <taxon>Actinomycetes</taxon>
        <taxon>Kitasatosporales</taxon>
        <taxon>Streptomycetaceae</taxon>
        <taxon>Streptomyces</taxon>
    </lineage>
</organism>
<dbReference type="Pfam" id="PF07730">
    <property type="entry name" value="HisKA_3"/>
    <property type="match status" value="1"/>
</dbReference>
<evidence type="ECO:0000313" key="11">
    <source>
        <dbReference type="EMBL" id="MBL1118087.1"/>
    </source>
</evidence>
<keyword evidence="5" id="KW-0547">Nucleotide-binding</keyword>
<protein>
    <recommendedName>
        <fullName evidence="2">histidine kinase</fullName>
        <ecNumber evidence="2">2.7.13.3</ecNumber>
    </recommendedName>
</protein>
<dbReference type="SUPFAM" id="SSF55874">
    <property type="entry name" value="ATPase domain of HSP90 chaperone/DNA topoisomerase II/histidine kinase"/>
    <property type="match status" value="1"/>
</dbReference>
<keyword evidence="9" id="KW-1133">Transmembrane helix</keyword>
<dbReference type="SMART" id="SM00387">
    <property type="entry name" value="HATPase_c"/>
    <property type="match status" value="1"/>
</dbReference>
<dbReference type="InterPro" id="IPR011712">
    <property type="entry name" value="Sig_transdc_His_kin_sub3_dim/P"/>
</dbReference>
<dbReference type="InterPro" id="IPR025828">
    <property type="entry name" value="Put_sensor_dom"/>
</dbReference>
<feature type="transmembrane region" description="Helical" evidence="9">
    <location>
        <begin position="122"/>
        <end position="142"/>
    </location>
</feature>
<proteinExistence type="predicted"/>
<dbReference type="InterPro" id="IPR036890">
    <property type="entry name" value="HATPase_C_sf"/>
</dbReference>
<evidence type="ECO:0000256" key="5">
    <source>
        <dbReference type="ARBA" id="ARBA00022741"/>
    </source>
</evidence>
<evidence type="ECO:0000313" key="12">
    <source>
        <dbReference type="Proteomes" id="UP000621510"/>
    </source>
</evidence>
<dbReference type="Gene3D" id="3.30.565.10">
    <property type="entry name" value="Histidine kinase-like ATPase, C-terminal domain"/>
    <property type="match status" value="1"/>
</dbReference>
<sequence>MISQDLKIMVANALTGVRALGLLLNWPVWAMRHHRRRPAVGPLVERQSQVDTMVLGPLETERTTPAREVLWLVFQAVLGPAVLGLSMVMWAIALFSVSTPLWWRLGPPAVVFVPVRDTTSSVIAALYGLILLLLAAACSHGLPRWHARVGRTLLEGPHRSRLTRRIATLTASRTGVLEVQAAELRRIERDLHDGAQARLVSTGMLLGLLDMRLRELPDDRKLLREARAEIGAALRELRDVVRGVYPPILADRGLAGGIESLAERAGAALTGVAVTVDVPGRLPVALESTVYFVVAEALTNVTKHSGANRAEITVRSDRERVRVEVLDDGRGGADELRGTGIAGLRRRVAAFDGSLSLVSPVGGPTTLRAELPCVS</sequence>
<dbReference type="InterPro" id="IPR003594">
    <property type="entry name" value="HATPase_dom"/>
</dbReference>
<gene>
    <name evidence="11" type="ORF">JK364_37775</name>
</gene>
<keyword evidence="9" id="KW-0812">Transmembrane</keyword>
<evidence type="ECO:0000256" key="8">
    <source>
        <dbReference type="ARBA" id="ARBA00023012"/>
    </source>
</evidence>
<keyword evidence="8" id="KW-0902">Two-component regulatory system</keyword>
<dbReference type="RefSeq" id="WP_201855923.1">
    <property type="nucleotide sequence ID" value="NZ_JAERRG010000021.1"/>
</dbReference>
<evidence type="ECO:0000259" key="10">
    <source>
        <dbReference type="SMART" id="SM00387"/>
    </source>
</evidence>
<dbReference type="PANTHER" id="PTHR24421:SF10">
    <property type="entry name" value="NITRATE_NITRITE SENSOR PROTEIN NARQ"/>
    <property type="match status" value="1"/>
</dbReference>
<feature type="transmembrane region" description="Helical" evidence="9">
    <location>
        <begin position="69"/>
        <end position="102"/>
    </location>
</feature>
<keyword evidence="3" id="KW-0597">Phosphoprotein</keyword>
<feature type="domain" description="Histidine kinase/HSP90-like ATPase" evidence="10">
    <location>
        <begin position="285"/>
        <end position="375"/>
    </location>
</feature>
<dbReference type="GO" id="GO:0016301">
    <property type="term" value="F:kinase activity"/>
    <property type="evidence" value="ECO:0007669"/>
    <property type="project" value="UniProtKB-KW"/>
</dbReference>
<dbReference type="EC" id="2.7.13.3" evidence="2"/>
<accession>A0ABS1Q1P9</accession>
<evidence type="ECO:0000256" key="2">
    <source>
        <dbReference type="ARBA" id="ARBA00012438"/>
    </source>
</evidence>
<name>A0ABS1Q1P9_9ACTN</name>
<evidence type="ECO:0000256" key="7">
    <source>
        <dbReference type="ARBA" id="ARBA00022840"/>
    </source>
</evidence>
<keyword evidence="12" id="KW-1185">Reference proteome</keyword>
<dbReference type="Pfam" id="PF02518">
    <property type="entry name" value="HATPase_c"/>
    <property type="match status" value="1"/>
</dbReference>
<keyword evidence="7" id="KW-0067">ATP-binding</keyword>
<evidence type="ECO:0000256" key="1">
    <source>
        <dbReference type="ARBA" id="ARBA00000085"/>
    </source>
</evidence>
<dbReference type="EMBL" id="JAERRG010000021">
    <property type="protein sequence ID" value="MBL1118087.1"/>
    <property type="molecule type" value="Genomic_DNA"/>
</dbReference>
<dbReference type="Gene3D" id="1.20.5.1930">
    <property type="match status" value="1"/>
</dbReference>
<evidence type="ECO:0000256" key="3">
    <source>
        <dbReference type="ARBA" id="ARBA00022553"/>
    </source>
</evidence>
<evidence type="ECO:0000256" key="6">
    <source>
        <dbReference type="ARBA" id="ARBA00022777"/>
    </source>
</evidence>
<dbReference type="Pfam" id="PF13796">
    <property type="entry name" value="Sensor"/>
    <property type="match status" value="1"/>
</dbReference>
<comment type="caution">
    <text evidence="11">The sequence shown here is derived from an EMBL/GenBank/DDBJ whole genome shotgun (WGS) entry which is preliminary data.</text>
</comment>
<dbReference type="InterPro" id="IPR050482">
    <property type="entry name" value="Sensor_HK_TwoCompSys"/>
</dbReference>
<feature type="transmembrane region" description="Helical" evidence="9">
    <location>
        <begin position="6"/>
        <end position="28"/>
    </location>
</feature>
<comment type="catalytic activity">
    <reaction evidence="1">
        <text>ATP + protein L-histidine = ADP + protein N-phospho-L-histidine.</text>
        <dbReference type="EC" id="2.7.13.3"/>
    </reaction>
</comment>
<dbReference type="CDD" id="cd16917">
    <property type="entry name" value="HATPase_UhpB-NarQ-NarX-like"/>
    <property type="match status" value="1"/>
</dbReference>
<dbReference type="Proteomes" id="UP000621510">
    <property type="component" value="Unassembled WGS sequence"/>
</dbReference>